<keyword evidence="3" id="KW-1185">Reference proteome</keyword>
<accession>A0A9P3HEM8</accession>
<reference evidence="2" key="2">
    <citation type="journal article" date="2022" name="Microbiol. Resour. Announc.">
        <title>Whole-Genome Sequence of Entomortierella parvispora E1425, a Mucoromycotan Fungus Associated with Burkholderiaceae-Related Endosymbiotic Bacteria.</title>
        <authorList>
            <person name="Herlambang A."/>
            <person name="Guo Y."/>
            <person name="Takashima Y."/>
            <person name="Narisawa K."/>
            <person name="Ohta H."/>
            <person name="Nishizawa T."/>
        </authorList>
    </citation>
    <scope>NUCLEOTIDE SEQUENCE</scope>
    <source>
        <strain evidence="2">E1425</strain>
    </source>
</reference>
<dbReference type="OrthoDB" id="2446503at2759"/>
<feature type="region of interest" description="Disordered" evidence="1">
    <location>
        <begin position="69"/>
        <end position="104"/>
    </location>
</feature>
<reference evidence="2" key="1">
    <citation type="submission" date="2021-11" db="EMBL/GenBank/DDBJ databases">
        <authorList>
            <person name="Herlambang A."/>
            <person name="Guo Y."/>
            <person name="Takashima Y."/>
            <person name="Nishizawa T."/>
        </authorList>
    </citation>
    <scope>NUCLEOTIDE SEQUENCE</scope>
    <source>
        <strain evidence="2">E1425</strain>
    </source>
</reference>
<evidence type="ECO:0000313" key="2">
    <source>
        <dbReference type="EMBL" id="GJJ75133.1"/>
    </source>
</evidence>
<dbReference type="AlphaFoldDB" id="A0A9P3HEM8"/>
<dbReference type="EMBL" id="BQFW01000010">
    <property type="protein sequence ID" value="GJJ75133.1"/>
    <property type="molecule type" value="Genomic_DNA"/>
</dbReference>
<name>A0A9P3HEM8_9FUNG</name>
<proteinExistence type="predicted"/>
<dbReference type="Proteomes" id="UP000827284">
    <property type="component" value="Unassembled WGS sequence"/>
</dbReference>
<comment type="caution">
    <text evidence="2">The sequence shown here is derived from an EMBL/GenBank/DDBJ whole genome shotgun (WGS) entry which is preliminary data.</text>
</comment>
<sequence>MGIRGLPKAMRDSGAIAGQPLKESSKPVHVDFLAYCFRLVQTIAFGVLQNGLKKAGSISANSAPAPELKFETDMTTASSRKRKNVAEHSPASIRSAPPDDPVPFGPKQTLTELLEDVIASGDHKNIFIHPDGLSDVEIKKDQQNFRSIGYILDDVLSSSFNKNPTVLHVDGKASEQKRQEHRRRNEYLRKALGGLQQPWI</sequence>
<protein>
    <submittedName>
        <fullName evidence="2">Uncharacterized protein</fullName>
    </submittedName>
</protein>
<gene>
    <name evidence="2" type="ORF">EMPS_07491</name>
</gene>
<organism evidence="2 3">
    <name type="scientific">Entomortierella parvispora</name>
    <dbReference type="NCBI Taxonomy" id="205924"/>
    <lineage>
        <taxon>Eukaryota</taxon>
        <taxon>Fungi</taxon>
        <taxon>Fungi incertae sedis</taxon>
        <taxon>Mucoromycota</taxon>
        <taxon>Mortierellomycotina</taxon>
        <taxon>Mortierellomycetes</taxon>
        <taxon>Mortierellales</taxon>
        <taxon>Mortierellaceae</taxon>
        <taxon>Entomortierella</taxon>
    </lineage>
</organism>
<evidence type="ECO:0000313" key="3">
    <source>
        <dbReference type="Proteomes" id="UP000827284"/>
    </source>
</evidence>
<evidence type="ECO:0000256" key="1">
    <source>
        <dbReference type="SAM" id="MobiDB-lite"/>
    </source>
</evidence>